<dbReference type="Proteomes" id="UP000587415">
    <property type="component" value="Unassembled WGS sequence"/>
</dbReference>
<dbReference type="PROSITE" id="PS51195">
    <property type="entry name" value="Q_MOTIF"/>
    <property type="match status" value="1"/>
</dbReference>
<evidence type="ECO:0000256" key="2">
    <source>
        <dbReference type="ARBA" id="ARBA00022490"/>
    </source>
</evidence>
<name>A0A7X5YKM6_9CAUL</name>
<evidence type="ECO:0000259" key="14">
    <source>
        <dbReference type="PROSITE" id="PS51195"/>
    </source>
</evidence>
<evidence type="ECO:0000256" key="8">
    <source>
        <dbReference type="ARBA" id="ARBA00047984"/>
    </source>
</evidence>
<dbReference type="GO" id="GO:0005524">
    <property type="term" value="F:ATP binding"/>
    <property type="evidence" value="ECO:0007669"/>
    <property type="project" value="UniProtKB-KW"/>
</dbReference>
<protein>
    <recommendedName>
        <fullName evidence="9">DEAD-box ATP-dependent RNA helicase RhpA</fullName>
        <ecNumber evidence="1">3.6.4.13</ecNumber>
    </recommendedName>
</protein>
<feature type="domain" description="Helicase ATP-binding" evidence="12">
    <location>
        <begin position="35"/>
        <end position="210"/>
    </location>
</feature>
<keyword evidence="2" id="KW-0963">Cytoplasm</keyword>
<feature type="compositionally biased region" description="Basic and acidic residues" evidence="11">
    <location>
        <begin position="399"/>
        <end position="409"/>
    </location>
</feature>
<organism evidence="15 16">
    <name type="scientific">Brevundimonas alba</name>
    <dbReference type="NCBI Taxonomy" id="74314"/>
    <lineage>
        <taxon>Bacteria</taxon>
        <taxon>Pseudomonadati</taxon>
        <taxon>Pseudomonadota</taxon>
        <taxon>Alphaproteobacteria</taxon>
        <taxon>Caulobacterales</taxon>
        <taxon>Caulobacteraceae</taxon>
        <taxon>Brevundimonas</taxon>
    </lineage>
</organism>
<evidence type="ECO:0000256" key="4">
    <source>
        <dbReference type="ARBA" id="ARBA00022801"/>
    </source>
</evidence>
<evidence type="ECO:0000259" key="13">
    <source>
        <dbReference type="PROSITE" id="PS51194"/>
    </source>
</evidence>
<keyword evidence="5 15" id="KW-0347">Helicase</keyword>
<dbReference type="GO" id="GO:0003724">
    <property type="term" value="F:RNA helicase activity"/>
    <property type="evidence" value="ECO:0007669"/>
    <property type="project" value="UniProtKB-EC"/>
</dbReference>
<feature type="domain" description="Helicase C-terminal" evidence="13">
    <location>
        <begin position="237"/>
        <end position="381"/>
    </location>
</feature>
<keyword evidence="3" id="KW-0547">Nucleotide-binding</keyword>
<dbReference type="GO" id="GO:0003676">
    <property type="term" value="F:nucleic acid binding"/>
    <property type="evidence" value="ECO:0007669"/>
    <property type="project" value="InterPro"/>
</dbReference>
<feature type="compositionally biased region" description="Basic and acidic residues" evidence="11">
    <location>
        <begin position="437"/>
        <end position="458"/>
    </location>
</feature>
<evidence type="ECO:0000256" key="3">
    <source>
        <dbReference type="ARBA" id="ARBA00022741"/>
    </source>
</evidence>
<sequence>MSNKTFESMNLNPALLQALASEGYTTPTPIQTQAIPDVMAGKDLLGIAQTGTGKTAAFALPILHRLAANRIAPVPRTTRVLILSPTRELASQIGESFKTYGKHLGFRVAVIFGGVKYGPQERALQQGLDVLVAAPGRLLDHLQQKTLDLSRTEIFVLDEADQMLDLGFIKPIRQIVSRIPAKRQNLFFSATMPTEIGKLAGELLKDPVKVSVTPQATTVQRISQSVVHIEQGRKRALLTEMFSDPGYTRCLVFTKTKHGADKVAAYLEAGGVEAGAIHGNKSQPQRERTLAAFKAGKLRVLVATDIAARGIDVDGVSHVVNFELPFVPEAYVHRIGRTARAGADGTAISFVAGDEMKLLRDIEKVTRQKIPAIDRRNDRQLASLDASIMASGVKSKASMPEDGRGDRQQQRGPRNPRRDGVKPEGGGQPHRVRKAGPGRDARPTPERAFDPMARDRPRNSNNDPRQGGGGTAVAVKPEGEIKRRPRRRRPSNGGQGYAKA</sequence>
<gene>
    <name evidence="15" type="ORF">GGQ87_001660</name>
</gene>
<feature type="region of interest" description="Disordered" evidence="11">
    <location>
        <begin position="384"/>
        <end position="500"/>
    </location>
</feature>
<evidence type="ECO:0000256" key="9">
    <source>
        <dbReference type="ARBA" id="ARBA00074363"/>
    </source>
</evidence>
<dbReference type="InterPro" id="IPR050079">
    <property type="entry name" value="DEAD_box_RNA_helicase"/>
</dbReference>
<evidence type="ECO:0000256" key="6">
    <source>
        <dbReference type="ARBA" id="ARBA00022840"/>
    </source>
</evidence>
<dbReference type="InterPro" id="IPR011545">
    <property type="entry name" value="DEAD/DEAH_box_helicase_dom"/>
</dbReference>
<dbReference type="EC" id="3.6.4.13" evidence="1"/>
<dbReference type="SMART" id="SM00487">
    <property type="entry name" value="DEXDc"/>
    <property type="match status" value="1"/>
</dbReference>
<reference evidence="15 16" key="1">
    <citation type="submission" date="2020-03" db="EMBL/GenBank/DDBJ databases">
        <title>Genomic Encyclopedia of Type Strains, Phase IV (KMG-IV): sequencing the most valuable type-strain genomes for metagenomic binning, comparative biology and taxonomic classification.</title>
        <authorList>
            <person name="Goeker M."/>
        </authorList>
    </citation>
    <scope>NUCLEOTIDE SEQUENCE [LARGE SCALE GENOMIC DNA]</scope>
    <source>
        <strain evidence="15 16">DSM 4736</strain>
    </source>
</reference>
<dbReference type="InterPro" id="IPR027417">
    <property type="entry name" value="P-loop_NTPase"/>
</dbReference>
<dbReference type="PROSITE" id="PS51194">
    <property type="entry name" value="HELICASE_CTER"/>
    <property type="match status" value="1"/>
</dbReference>
<dbReference type="Pfam" id="PF00271">
    <property type="entry name" value="Helicase_C"/>
    <property type="match status" value="1"/>
</dbReference>
<dbReference type="AlphaFoldDB" id="A0A7X5YKM6"/>
<evidence type="ECO:0000256" key="5">
    <source>
        <dbReference type="ARBA" id="ARBA00022806"/>
    </source>
</evidence>
<dbReference type="GO" id="GO:0016787">
    <property type="term" value="F:hydrolase activity"/>
    <property type="evidence" value="ECO:0007669"/>
    <property type="project" value="UniProtKB-KW"/>
</dbReference>
<feature type="short sequence motif" description="Q motif" evidence="10">
    <location>
        <begin position="4"/>
        <end position="32"/>
    </location>
</feature>
<comment type="similarity">
    <text evidence="7">Belongs to the DEAD box helicase family.</text>
</comment>
<dbReference type="Gene3D" id="3.40.50.300">
    <property type="entry name" value="P-loop containing nucleotide triphosphate hydrolases"/>
    <property type="match status" value="2"/>
</dbReference>
<dbReference type="InterPro" id="IPR014014">
    <property type="entry name" value="RNA_helicase_DEAD_Q_motif"/>
</dbReference>
<dbReference type="SMART" id="SM00490">
    <property type="entry name" value="HELICc"/>
    <property type="match status" value="1"/>
</dbReference>
<proteinExistence type="inferred from homology"/>
<dbReference type="EMBL" id="JAATJM010000001">
    <property type="protein sequence ID" value="NJC41402.1"/>
    <property type="molecule type" value="Genomic_DNA"/>
</dbReference>
<dbReference type="GO" id="GO:0042255">
    <property type="term" value="P:ribosome assembly"/>
    <property type="evidence" value="ECO:0007669"/>
    <property type="project" value="UniProtKB-ARBA"/>
</dbReference>
<evidence type="ECO:0000256" key="1">
    <source>
        <dbReference type="ARBA" id="ARBA00012552"/>
    </source>
</evidence>
<dbReference type="InterPro" id="IPR001650">
    <property type="entry name" value="Helicase_C-like"/>
</dbReference>
<evidence type="ECO:0000256" key="7">
    <source>
        <dbReference type="ARBA" id="ARBA00038437"/>
    </source>
</evidence>
<keyword evidence="16" id="KW-1185">Reference proteome</keyword>
<feature type="domain" description="DEAD-box RNA helicase Q" evidence="14">
    <location>
        <begin position="4"/>
        <end position="32"/>
    </location>
</feature>
<dbReference type="FunFam" id="3.40.50.300:FF:000108">
    <property type="entry name" value="ATP-dependent RNA helicase RhlE"/>
    <property type="match status" value="1"/>
</dbReference>
<dbReference type="GO" id="GO:0005829">
    <property type="term" value="C:cytosol"/>
    <property type="evidence" value="ECO:0007669"/>
    <property type="project" value="TreeGrafter"/>
</dbReference>
<evidence type="ECO:0000313" key="15">
    <source>
        <dbReference type="EMBL" id="NJC41402.1"/>
    </source>
</evidence>
<accession>A0A7X5YKM6</accession>
<evidence type="ECO:0000256" key="11">
    <source>
        <dbReference type="SAM" id="MobiDB-lite"/>
    </source>
</evidence>
<keyword evidence="6" id="KW-0067">ATP-binding</keyword>
<dbReference type="CDD" id="cd00268">
    <property type="entry name" value="DEADc"/>
    <property type="match status" value="1"/>
</dbReference>
<keyword evidence="4 15" id="KW-0378">Hydrolase</keyword>
<dbReference type="InterPro" id="IPR014001">
    <property type="entry name" value="Helicase_ATP-bd"/>
</dbReference>
<dbReference type="GO" id="GO:0009266">
    <property type="term" value="P:response to temperature stimulus"/>
    <property type="evidence" value="ECO:0007669"/>
    <property type="project" value="UniProtKB-ARBA"/>
</dbReference>
<comment type="caution">
    <text evidence="15">The sequence shown here is derived from an EMBL/GenBank/DDBJ whole genome shotgun (WGS) entry which is preliminary data.</text>
</comment>
<evidence type="ECO:0000313" key="16">
    <source>
        <dbReference type="Proteomes" id="UP000587415"/>
    </source>
</evidence>
<dbReference type="Pfam" id="PF00270">
    <property type="entry name" value="DEAD"/>
    <property type="match status" value="1"/>
</dbReference>
<dbReference type="PANTHER" id="PTHR47959">
    <property type="entry name" value="ATP-DEPENDENT RNA HELICASE RHLE-RELATED"/>
    <property type="match status" value="1"/>
</dbReference>
<comment type="catalytic activity">
    <reaction evidence="8">
        <text>ATP + H2O = ADP + phosphate + H(+)</text>
        <dbReference type="Rhea" id="RHEA:13065"/>
        <dbReference type="ChEBI" id="CHEBI:15377"/>
        <dbReference type="ChEBI" id="CHEBI:15378"/>
        <dbReference type="ChEBI" id="CHEBI:30616"/>
        <dbReference type="ChEBI" id="CHEBI:43474"/>
        <dbReference type="ChEBI" id="CHEBI:456216"/>
        <dbReference type="EC" id="3.6.4.13"/>
    </reaction>
</comment>
<dbReference type="SUPFAM" id="SSF52540">
    <property type="entry name" value="P-loop containing nucleoside triphosphate hydrolases"/>
    <property type="match status" value="2"/>
</dbReference>
<evidence type="ECO:0000259" key="12">
    <source>
        <dbReference type="PROSITE" id="PS51192"/>
    </source>
</evidence>
<dbReference type="PROSITE" id="PS51192">
    <property type="entry name" value="HELICASE_ATP_BIND_1"/>
    <property type="match status" value="1"/>
</dbReference>
<dbReference type="PANTHER" id="PTHR47959:SF13">
    <property type="entry name" value="ATP-DEPENDENT RNA HELICASE RHLE"/>
    <property type="match status" value="1"/>
</dbReference>
<evidence type="ECO:0000256" key="10">
    <source>
        <dbReference type="PROSITE-ProRule" id="PRU00552"/>
    </source>
</evidence>
<dbReference type="CDD" id="cd18787">
    <property type="entry name" value="SF2_C_DEAD"/>
    <property type="match status" value="1"/>
</dbReference>
<dbReference type="InterPro" id="IPR044742">
    <property type="entry name" value="DEAD/DEAH_RhlB"/>
</dbReference>